<proteinExistence type="predicted"/>
<name>A0A9N8ZW94_9GLOM</name>
<dbReference type="EMBL" id="CAJVPJ010000316">
    <property type="protein sequence ID" value="CAG8510665.1"/>
    <property type="molecule type" value="Genomic_DNA"/>
</dbReference>
<evidence type="ECO:0000256" key="1">
    <source>
        <dbReference type="SAM" id="SignalP"/>
    </source>
</evidence>
<dbReference type="InterPro" id="IPR017946">
    <property type="entry name" value="PLC-like_Pdiesterase_TIM-brl"/>
</dbReference>
<keyword evidence="1" id="KW-0732">Signal</keyword>
<evidence type="ECO:0000313" key="2">
    <source>
        <dbReference type="EMBL" id="CAG8510665.1"/>
    </source>
</evidence>
<gene>
    <name evidence="2" type="ORF">POCULU_LOCUS3053</name>
</gene>
<dbReference type="AlphaFoldDB" id="A0A9N8ZW94"/>
<reference evidence="2" key="1">
    <citation type="submission" date="2021-06" db="EMBL/GenBank/DDBJ databases">
        <authorList>
            <person name="Kallberg Y."/>
            <person name="Tangrot J."/>
            <person name="Rosling A."/>
        </authorList>
    </citation>
    <scope>NUCLEOTIDE SEQUENCE</scope>
    <source>
        <strain evidence="2">IA702</strain>
    </source>
</reference>
<dbReference type="PANTHER" id="PTHR13593:SF140">
    <property type="entry name" value="PLC-LIKE PHOSPHODIESTERASE"/>
    <property type="match status" value="1"/>
</dbReference>
<dbReference type="Pfam" id="PF26146">
    <property type="entry name" value="PI-PLC_X"/>
    <property type="match status" value="1"/>
</dbReference>
<dbReference type="InterPro" id="IPR051057">
    <property type="entry name" value="PI-PLC_domain"/>
</dbReference>
<organism evidence="2 3">
    <name type="scientific">Paraglomus occultum</name>
    <dbReference type="NCBI Taxonomy" id="144539"/>
    <lineage>
        <taxon>Eukaryota</taxon>
        <taxon>Fungi</taxon>
        <taxon>Fungi incertae sedis</taxon>
        <taxon>Mucoromycota</taxon>
        <taxon>Glomeromycotina</taxon>
        <taxon>Glomeromycetes</taxon>
        <taxon>Paraglomerales</taxon>
        <taxon>Paraglomeraceae</taxon>
        <taxon>Paraglomus</taxon>
    </lineage>
</organism>
<feature type="chain" id="PRO_5040366273" evidence="1">
    <location>
        <begin position="22"/>
        <end position="317"/>
    </location>
</feature>
<evidence type="ECO:0000313" key="3">
    <source>
        <dbReference type="Proteomes" id="UP000789572"/>
    </source>
</evidence>
<dbReference type="Proteomes" id="UP000789572">
    <property type="component" value="Unassembled WGS sequence"/>
</dbReference>
<feature type="signal peptide" evidence="1">
    <location>
        <begin position="1"/>
        <end position="21"/>
    </location>
</feature>
<comment type="caution">
    <text evidence="2">The sequence shown here is derived from an EMBL/GenBank/DDBJ whole genome shotgun (WGS) entry which is preliminary data.</text>
</comment>
<protein>
    <submittedName>
        <fullName evidence="2">5697_t:CDS:1</fullName>
    </submittedName>
</protein>
<dbReference type="GO" id="GO:0006629">
    <property type="term" value="P:lipid metabolic process"/>
    <property type="evidence" value="ECO:0007669"/>
    <property type="project" value="InterPro"/>
</dbReference>
<dbReference type="Gene3D" id="3.20.20.190">
    <property type="entry name" value="Phosphatidylinositol (PI) phosphodiesterase"/>
    <property type="match status" value="1"/>
</dbReference>
<dbReference type="GO" id="GO:0008081">
    <property type="term" value="F:phosphoric diester hydrolase activity"/>
    <property type="evidence" value="ECO:0007669"/>
    <property type="project" value="InterPro"/>
</dbReference>
<dbReference type="SUPFAM" id="SSF51695">
    <property type="entry name" value="PLC-like phosphodiesterases"/>
    <property type="match status" value="1"/>
</dbReference>
<sequence length="317" mass="34519">MRSFYIITALTALVFTSPALSQQCNGHSELCSRPYHQVAFPGTHNSFSAVKNNPAANQFFPVATQLNDENAGTAVDTLKIIADFMKANPNEVITIIWENYDKIDVNSYAAAYQQAGLDKFAYTQPSGQQQWPTLSELISKGTTLINFIDNGASPSVPWLHDEFTYVIDTPFSNNDPNNWQCVVDRPPGASPSSISLYNVNHFLYGNLGESNIETPQPGSASSTNGPNLEQHAQQCTKAFGRIPNFVSVDFYDQGSNNVNIFSVVAELNNVTYTPKPLGDTSYNGNQTTTANASLQKGSGLYMMTSGLLFVALVMVGL</sequence>
<dbReference type="OrthoDB" id="7984201at2759"/>
<dbReference type="PANTHER" id="PTHR13593">
    <property type="match status" value="1"/>
</dbReference>
<accession>A0A9N8ZW94</accession>
<keyword evidence="3" id="KW-1185">Reference proteome</keyword>